<evidence type="ECO:0000256" key="3">
    <source>
        <dbReference type="ARBA" id="ARBA00022692"/>
    </source>
</evidence>
<keyword evidence="2" id="KW-1003">Cell membrane</keyword>
<dbReference type="RefSeq" id="WP_137837843.1">
    <property type="nucleotide sequence ID" value="NZ_CP162512.1"/>
</dbReference>
<evidence type="ECO:0000256" key="4">
    <source>
        <dbReference type="ARBA" id="ARBA00022989"/>
    </source>
</evidence>
<feature type="transmembrane region" description="Helical" evidence="6">
    <location>
        <begin position="59"/>
        <end position="80"/>
    </location>
</feature>
<sequence>MTGDPTGPVWVPAAPPDLTQFLAPNLQPIPLIPAIALVLLVAYSIGAARLWLTGRRWSVTRTVCFVAGCLILIITMGAGLEGYGYRMFSVFMFQQLTLMMAVPPLLVLGSPGTLLLKAVPHRGLGILVQRAALTGLRSRAAKLLLHPAVMIPLFLFTFYGLYLSGIANALLGSWTGHIGLELLFLASGILFTIPLISADPLPARQSHLGRLLDVFAEMPLHAFFGVIIMLASVPLIAYFASPPASWGIDPLQDQLVAGALAWSYGELPTLIIVLVLLSRWHRDDTRRARAADRRHDKHGDADLDAYNDYLHRLNTRDTKEAP</sequence>
<keyword evidence="7" id="KW-0614">Plasmid</keyword>
<dbReference type="GO" id="GO:0005886">
    <property type="term" value="C:plasma membrane"/>
    <property type="evidence" value="ECO:0007669"/>
    <property type="project" value="UniProtKB-SubCell"/>
</dbReference>
<feature type="transmembrane region" description="Helical" evidence="6">
    <location>
        <begin position="174"/>
        <end position="197"/>
    </location>
</feature>
<dbReference type="Pfam" id="PF09678">
    <property type="entry name" value="Caa3_CtaG"/>
    <property type="match status" value="1"/>
</dbReference>
<organism evidence="7">
    <name type="scientific">Herbiconiux sp. A18JL235</name>
    <dbReference type="NCBI Taxonomy" id="3152363"/>
    <lineage>
        <taxon>Bacteria</taxon>
        <taxon>Bacillati</taxon>
        <taxon>Actinomycetota</taxon>
        <taxon>Actinomycetes</taxon>
        <taxon>Micrococcales</taxon>
        <taxon>Microbacteriaceae</taxon>
        <taxon>Herbiconiux</taxon>
    </lineage>
</organism>
<evidence type="ECO:0000256" key="5">
    <source>
        <dbReference type="ARBA" id="ARBA00023136"/>
    </source>
</evidence>
<evidence type="ECO:0000256" key="2">
    <source>
        <dbReference type="ARBA" id="ARBA00022475"/>
    </source>
</evidence>
<dbReference type="AlphaFoldDB" id="A0AB39BN28"/>
<reference evidence="7" key="1">
    <citation type="submission" date="2024-05" db="EMBL/GenBank/DDBJ databases">
        <title>Herbiconiux sp. A18JL235.</title>
        <authorList>
            <person name="Zhang G."/>
        </authorList>
    </citation>
    <scope>NUCLEOTIDE SEQUENCE</scope>
    <source>
        <strain evidence="7">A18JL235</strain>
        <plasmid evidence="7">unnamed1</plasmid>
    </source>
</reference>
<protein>
    <submittedName>
        <fullName evidence="7">Cytochrome c oxidase assembly protein</fullName>
    </submittedName>
</protein>
<name>A0AB39BN28_9MICO</name>
<keyword evidence="3 6" id="KW-0812">Transmembrane</keyword>
<comment type="subcellular location">
    <subcellularLocation>
        <location evidence="1">Cell membrane</location>
        <topology evidence="1">Multi-pass membrane protein</topology>
    </subcellularLocation>
</comment>
<evidence type="ECO:0000256" key="6">
    <source>
        <dbReference type="SAM" id="Phobius"/>
    </source>
</evidence>
<accession>A0AB39BN28</accession>
<feature type="transmembrane region" description="Helical" evidence="6">
    <location>
        <begin position="100"/>
        <end position="119"/>
    </location>
</feature>
<feature type="transmembrane region" description="Helical" evidence="6">
    <location>
        <begin position="259"/>
        <end position="277"/>
    </location>
</feature>
<evidence type="ECO:0000313" key="7">
    <source>
        <dbReference type="EMBL" id="XDI07517.1"/>
    </source>
</evidence>
<dbReference type="EMBL" id="CP162512">
    <property type="protein sequence ID" value="XDI07517.1"/>
    <property type="molecule type" value="Genomic_DNA"/>
</dbReference>
<proteinExistence type="predicted"/>
<keyword evidence="4 6" id="KW-1133">Transmembrane helix</keyword>
<feature type="transmembrane region" description="Helical" evidence="6">
    <location>
        <begin position="31"/>
        <end position="52"/>
    </location>
</feature>
<feature type="transmembrane region" description="Helical" evidence="6">
    <location>
        <begin position="218"/>
        <end position="239"/>
    </location>
</feature>
<dbReference type="InterPro" id="IPR019108">
    <property type="entry name" value="Caa3_assmbl_CtaG-rel"/>
</dbReference>
<geneLocation type="plasmid" evidence="7">
    <name>unnamed1</name>
</geneLocation>
<gene>
    <name evidence="7" type="ORF">ABFY20_19950</name>
</gene>
<evidence type="ECO:0000256" key="1">
    <source>
        <dbReference type="ARBA" id="ARBA00004651"/>
    </source>
</evidence>
<keyword evidence="5 6" id="KW-0472">Membrane</keyword>
<feature type="transmembrane region" description="Helical" evidence="6">
    <location>
        <begin position="140"/>
        <end position="162"/>
    </location>
</feature>